<evidence type="ECO:0000313" key="8">
    <source>
        <dbReference type="Proteomes" id="UP000429523"/>
    </source>
</evidence>
<evidence type="ECO:0000313" key="2">
    <source>
        <dbReference type="EMBL" id="KAE8935701.1"/>
    </source>
</evidence>
<name>A0A6A3QPC7_9STRA</name>
<evidence type="ECO:0000313" key="10">
    <source>
        <dbReference type="Proteomes" id="UP000437068"/>
    </source>
</evidence>
<sequence>MSTRNHGHTLGGACRLLVCFYCTNFCVIPVHVPQILLCDFHICPPQSYMYSGCRKFAPPCDFLRFEVNICSNSVR</sequence>
<comment type="caution">
    <text evidence="3">The sequence shown here is derived from an EMBL/GenBank/DDBJ whole genome shotgun (WGS) entry which is preliminary data.</text>
</comment>
<dbReference type="Proteomes" id="UP000433483">
    <property type="component" value="Unassembled WGS sequence"/>
</dbReference>
<dbReference type="EMBL" id="QXGF01000778">
    <property type="protein sequence ID" value="KAE8935701.1"/>
    <property type="molecule type" value="Genomic_DNA"/>
</dbReference>
<dbReference type="EMBL" id="QXGE01001934">
    <property type="protein sequence ID" value="KAE9286667.1"/>
    <property type="molecule type" value="Genomic_DNA"/>
</dbReference>
<dbReference type="Proteomes" id="UP000440367">
    <property type="component" value="Unassembled WGS sequence"/>
</dbReference>
<evidence type="ECO:0000313" key="6">
    <source>
        <dbReference type="EMBL" id="KAE9229251.1"/>
    </source>
</evidence>
<evidence type="ECO:0000313" key="9">
    <source>
        <dbReference type="Proteomes" id="UP000433483"/>
    </source>
</evidence>
<evidence type="ECO:0000256" key="1">
    <source>
        <dbReference type="SAM" id="SignalP"/>
    </source>
</evidence>
<organism evidence="3 13">
    <name type="scientific">Phytophthora fragariae</name>
    <dbReference type="NCBI Taxonomy" id="53985"/>
    <lineage>
        <taxon>Eukaryota</taxon>
        <taxon>Sar</taxon>
        <taxon>Stramenopiles</taxon>
        <taxon>Oomycota</taxon>
        <taxon>Peronosporomycetes</taxon>
        <taxon>Peronosporales</taxon>
        <taxon>Peronosporaceae</taxon>
        <taxon>Phytophthora</taxon>
    </lineage>
</organism>
<accession>A0A6A3QPC7</accession>
<evidence type="ECO:0000313" key="3">
    <source>
        <dbReference type="EMBL" id="KAE9079205.1"/>
    </source>
</evidence>
<gene>
    <name evidence="7" type="ORF">PF001_g21335</name>
    <name evidence="6" type="ORF">PF002_g13349</name>
    <name evidence="5" type="ORF">PF005_g21302</name>
    <name evidence="4" type="ORF">PF006_g20470</name>
    <name evidence="3" type="ORF">PF007_g23549</name>
    <name evidence="2" type="ORF">PF009_g14349</name>
</gene>
<evidence type="ECO:0000313" key="4">
    <source>
        <dbReference type="EMBL" id="KAE9110376.1"/>
    </source>
</evidence>
<feature type="signal peptide" evidence="1">
    <location>
        <begin position="1"/>
        <end position="25"/>
    </location>
</feature>
<dbReference type="AlphaFoldDB" id="A0A6A3QPC7"/>
<dbReference type="EMBL" id="QXGB01001801">
    <property type="protein sequence ID" value="KAE9185340.1"/>
    <property type="molecule type" value="Genomic_DNA"/>
</dbReference>
<evidence type="ECO:0008006" key="14">
    <source>
        <dbReference type="Google" id="ProtNLM"/>
    </source>
</evidence>
<evidence type="ECO:0000313" key="7">
    <source>
        <dbReference type="EMBL" id="KAE9286667.1"/>
    </source>
</evidence>
<dbReference type="EMBL" id="QXGD01000672">
    <property type="protein sequence ID" value="KAE9229251.1"/>
    <property type="molecule type" value="Genomic_DNA"/>
</dbReference>
<reference evidence="8 9" key="1">
    <citation type="submission" date="2018-08" db="EMBL/GenBank/DDBJ databases">
        <title>Genomic investigation of the strawberry pathogen Phytophthora fragariae indicates pathogenicity is determined by transcriptional variation in three key races.</title>
        <authorList>
            <person name="Adams T.M."/>
            <person name="Armitage A.D."/>
            <person name="Sobczyk M.K."/>
            <person name="Bates H.J."/>
            <person name="Dunwell J.M."/>
            <person name="Nellist C.F."/>
            <person name="Harrison R.J."/>
        </authorList>
    </citation>
    <scope>NUCLEOTIDE SEQUENCE [LARGE SCALE GENOMIC DNA]</scope>
    <source>
        <strain evidence="7 10">A4</strain>
        <strain evidence="6 11">BC-1</strain>
        <strain evidence="5 9">NOV-27</strain>
        <strain evidence="4 12">NOV-5</strain>
        <strain evidence="3 13">NOV-71</strain>
        <strain evidence="2 8">NOV-9</strain>
    </source>
</reference>
<dbReference type="Proteomes" id="UP000440732">
    <property type="component" value="Unassembled WGS sequence"/>
</dbReference>
<keyword evidence="9" id="KW-1185">Reference proteome</keyword>
<dbReference type="Proteomes" id="UP000441208">
    <property type="component" value="Unassembled WGS sequence"/>
</dbReference>
<dbReference type="EMBL" id="QXFZ01002236">
    <property type="protein sequence ID" value="KAE9079205.1"/>
    <property type="molecule type" value="Genomic_DNA"/>
</dbReference>
<evidence type="ECO:0000313" key="13">
    <source>
        <dbReference type="Proteomes" id="UP000441208"/>
    </source>
</evidence>
<evidence type="ECO:0000313" key="12">
    <source>
        <dbReference type="Proteomes" id="UP000440732"/>
    </source>
</evidence>
<proteinExistence type="predicted"/>
<dbReference type="Proteomes" id="UP000437068">
    <property type="component" value="Unassembled WGS sequence"/>
</dbReference>
<evidence type="ECO:0000313" key="5">
    <source>
        <dbReference type="EMBL" id="KAE9185340.1"/>
    </source>
</evidence>
<keyword evidence="1" id="KW-0732">Signal</keyword>
<feature type="chain" id="PRO_5036165748" description="Secreted protein" evidence="1">
    <location>
        <begin position="26"/>
        <end position="75"/>
    </location>
</feature>
<protein>
    <recommendedName>
        <fullName evidence="14">Secreted protein</fullName>
    </recommendedName>
</protein>
<dbReference type="Proteomes" id="UP000429523">
    <property type="component" value="Unassembled WGS sequence"/>
</dbReference>
<evidence type="ECO:0000313" key="11">
    <source>
        <dbReference type="Proteomes" id="UP000440367"/>
    </source>
</evidence>
<dbReference type="EMBL" id="QXGA01001786">
    <property type="protein sequence ID" value="KAE9110376.1"/>
    <property type="molecule type" value="Genomic_DNA"/>
</dbReference>